<dbReference type="InterPro" id="IPR006059">
    <property type="entry name" value="SBP"/>
</dbReference>
<feature type="signal peptide" evidence="5">
    <location>
        <begin position="1"/>
        <end position="20"/>
    </location>
</feature>
<dbReference type="Proteomes" id="UP001447516">
    <property type="component" value="Unassembled WGS sequence"/>
</dbReference>
<evidence type="ECO:0000256" key="5">
    <source>
        <dbReference type="SAM" id="SignalP"/>
    </source>
</evidence>
<feature type="chain" id="PRO_5046867844" evidence="5">
    <location>
        <begin position="21"/>
        <end position="432"/>
    </location>
</feature>
<dbReference type="EMBL" id="JBDJAW010000051">
    <property type="protein sequence ID" value="MEN3540502.1"/>
    <property type="molecule type" value="Genomic_DNA"/>
</dbReference>
<keyword evidence="2" id="KW-0813">Transport</keyword>
<keyword evidence="3 5" id="KW-0732">Signal</keyword>
<dbReference type="PROSITE" id="PS51257">
    <property type="entry name" value="PROKAR_LIPOPROTEIN"/>
    <property type="match status" value="1"/>
</dbReference>
<gene>
    <name evidence="6" type="ORF">AAH991_35690</name>
</gene>
<protein>
    <submittedName>
        <fullName evidence="6">Extracellular solute-binding protein</fullName>
    </submittedName>
</protein>
<accession>A0ABV0AYZ4</accession>
<evidence type="ECO:0000313" key="6">
    <source>
        <dbReference type="EMBL" id="MEN3540502.1"/>
    </source>
</evidence>
<evidence type="ECO:0000313" key="7">
    <source>
        <dbReference type="Proteomes" id="UP001447516"/>
    </source>
</evidence>
<keyword evidence="7" id="KW-1185">Reference proteome</keyword>
<reference evidence="6 7" key="1">
    <citation type="submission" date="2024-05" db="EMBL/GenBank/DDBJ databases">
        <title>Microbispora sp.ZYX-F-249.</title>
        <authorList>
            <person name="Xie H."/>
        </authorList>
    </citation>
    <scope>NUCLEOTIDE SEQUENCE [LARGE SCALE GENOMIC DNA]</scope>
    <source>
        <strain evidence="6 7">ZYX-F-249</strain>
    </source>
</reference>
<dbReference type="PANTHER" id="PTHR30061">
    <property type="entry name" value="MALTOSE-BINDING PERIPLASMIC PROTEIN"/>
    <property type="match status" value="1"/>
</dbReference>
<organism evidence="6 7">
    <name type="scientific">Microbispora maris</name>
    <dbReference type="NCBI Taxonomy" id="3144104"/>
    <lineage>
        <taxon>Bacteria</taxon>
        <taxon>Bacillati</taxon>
        <taxon>Actinomycetota</taxon>
        <taxon>Actinomycetes</taxon>
        <taxon>Streptosporangiales</taxon>
        <taxon>Streptosporangiaceae</taxon>
        <taxon>Microbispora</taxon>
    </lineage>
</organism>
<feature type="compositionally biased region" description="Low complexity" evidence="4">
    <location>
        <begin position="22"/>
        <end position="33"/>
    </location>
</feature>
<name>A0ABV0AYZ4_9ACTN</name>
<proteinExistence type="inferred from homology"/>
<dbReference type="Gene3D" id="3.40.190.10">
    <property type="entry name" value="Periplasmic binding protein-like II"/>
    <property type="match status" value="2"/>
</dbReference>
<dbReference type="SUPFAM" id="SSF53850">
    <property type="entry name" value="Periplasmic binding protein-like II"/>
    <property type="match status" value="1"/>
</dbReference>
<evidence type="ECO:0000256" key="4">
    <source>
        <dbReference type="SAM" id="MobiDB-lite"/>
    </source>
</evidence>
<evidence type="ECO:0000256" key="3">
    <source>
        <dbReference type="ARBA" id="ARBA00022729"/>
    </source>
</evidence>
<evidence type="ECO:0000256" key="1">
    <source>
        <dbReference type="ARBA" id="ARBA00008520"/>
    </source>
</evidence>
<comment type="caution">
    <text evidence="6">The sequence shown here is derived from an EMBL/GenBank/DDBJ whole genome shotgun (WGS) entry which is preliminary data.</text>
</comment>
<feature type="region of interest" description="Disordered" evidence="4">
    <location>
        <begin position="22"/>
        <end position="47"/>
    </location>
</feature>
<dbReference type="RefSeq" id="WP_346230357.1">
    <property type="nucleotide sequence ID" value="NZ_JBDJAW010000051.1"/>
</dbReference>
<dbReference type="Pfam" id="PF01547">
    <property type="entry name" value="SBP_bac_1"/>
    <property type="match status" value="1"/>
</dbReference>
<dbReference type="PANTHER" id="PTHR30061:SF50">
    <property type="entry name" value="MALTOSE_MALTODEXTRIN-BINDING PERIPLASMIC PROTEIN"/>
    <property type="match status" value="1"/>
</dbReference>
<comment type="similarity">
    <text evidence="1">Belongs to the bacterial solute-binding protein 1 family.</text>
</comment>
<sequence length="432" mass="46202">MRRAISAVTVVAALALAASACGSGDDSGTSAATEKSAAPADPTQISGEITWWDTTRPDSEGPTFRKLIKEFEAKYPKIKVKYVNVPSDQAQGQFQTAAQAGTGAPDIIRSEVAWTSQFASLGYLQPLDGTRAIDNESDYLPGPLSSTKYEGKTYAVPQVTDTLALLYNKKLLKKAGYEEAPKTFDELKKVALDVKAKTGVNGLTLNVDSYFLLPFIYGEGGDLLDVQSKKIVVNSPANVKALGEVADLISSGAAPKPALQDSYANAMTALKDGKTAMIYNGPWALSEVYQGKEFQDRSNLGIAPVPAGSVKAGAPTGGWNYAVYAGSKNLDASYEFLRFMSSASSLATVSSELGLLPARASSFDDPKVKENQDVAVFKPILDTAVARPWIPEGGQLFQPLLEGYQALLDGTKPEDALKQVDEKYHSIMKDWS</sequence>
<evidence type="ECO:0000256" key="2">
    <source>
        <dbReference type="ARBA" id="ARBA00022448"/>
    </source>
</evidence>